<feature type="transmembrane region" description="Helical" evidence="7">
    <location>
        <begin position="140"/>
        <end position="166"/>
    </location>
</feature>
<name>L1LA90_THEEQ</name>
<dbReference type="PANTHER" id="PTHR31585">
    <property type="entry name" value="FOLATE-BIOPTERIN TRANSPORTER 1, CHLOROPLASTIC"/>
    <property type="match status" value="1"/>
</dbReference>
<feature type="transmembrane region" description="Helical" evidence="7">
    <location>
        <begin position="260"/>
        <end position="280"/>
    </location>
</feature>
<sequence>MAVDFEDDTLLFSNHKLLEEEQESLFSRICRLDESLLYSTGYFTVRNDVISCLISTVNIVDLVSSLPIMYIYKNEFNLSPAMLIFVSGITRLPLNIKMLFAFMSDSFPIFGSRRKNYLAIGSFTVLSSMLMIGIPEKQGIIATTFFLTSYALGVTLCNVVGEALVVESGRNQSNDQFTRYTSASITFTKFLFSTMLYLGGLLMMVVSARKVFLIASVVPTMVFLISPLIQEREIATSPNVQNQWSRLVTFACVPEIRKPAFFFFITAVAPDPGLAMFYFMTEKLHFKSELLGRIWAIQSLAGLVGIYSYSVFFRGVGMRKLFAYTRVLISFFSVLSMVLVKRWSVKLGVPDTTFAIAIAALLEFSTELYSIPMSIISMRLCPQGIESSMHSLLWSMQFVGLNISTYISAISMNLFGVYKGNFDGLVPLIVLFSTIRLVPILSVWMIPEEVPEDTIDQSELYVPISSRDSLE</sequence>
<accession>L1LA90</accession>
<feature type="transmembrane region" description="Helical" evidence="7">
    <location>
        <begin position="78"/>
        <end position="96"/>
    </location>
</feature>
<evidence type="ECO:0000313" key="8">
    <source>
        <dbReference type="EMBL" id="EKX72367.1"/>
    </source>
</evidence>
<dbReference type="RefSeq" id="XP_004831819.1">
    <property type="nucleotide sequence ID" value="XM_004831762.1"/>
</dbReference>
<dbReference type="STRING" id="1537102.L1LA90"/>
<evidence type="ECO:0000256" key="4">
    <source>
        <dbReference type="ARBA" id="ARBA00022692"/>
    </source>
</evidence>
<dbReference type="Proteomes" id="UP000031512">
    <property type="component" value="Unassembled WGS sequence"/>
</dbReference>
<proteinExistence type="inferred from homology"/>
<comment type="subcellular location">
    <subcellularLocation>
        <location evidence="1">Membrane</location>
        <topology evidence="1">Multi-pass membrane protein</topology>
    </subcellularLocation>
</comment>
<dbReference type="InterPro" id="IPR036259">
    <property type="entry name" value="MFS_trans_sf"/>
</dbReference>
<keyword evidence="5 7" id="KW-1133">Transmembrane helix</keyword>
<feature type="transmembrane region" description="Helical" evidence="7">
    <location>
        <begin position="321"/>
        <end position="340"/>
    </location>
</feature>
<evidence type="ECO:0000256" key="7">
    <source>
        <dbReference type="SAM" id="Phobius"/>
    </source>
</evidence>
<keyword evidence="6 7" id="KW-0472">Membrane</keyword>
<reference evidence="8 9" key="1">
    <citation type="journal article" date="2012" name="BMC Genomics">
        <title>Comparative genomic analysis and phylogenetic position of Theileria equi.</title>
        <authorList>
            <person name="Kappmeyer L.S."/>
            <person name="Thiagarajan M."/>
            <person name="Herndon D.R."/>
            <person name="Ramsay J.D."/>
            <person name="Caler E."/>
            <person name="Djikeng A."/>
            <person name="Gillespie J.J."/>
            <person name="Lau A.O."/>
            <person name="Roalson E.H."/>
            <person name="Silva J.C."/>
            <person name="Silva M.G."/>
            <person name="Suarez C.E."/>
            <person name="Ueti M.W."/>
            <person name="Nene V.M."/>
            <person name="Mealey R.H."/>
            <person name="Knowles D.P."/>
            <person name="Brayton K.A."/>
        </authorList>
    </citation>
    <scope>NUCLEOTIDE SEQUENCE [LARGE SCALE GENOMIC DNA]</scope>
    <source>
        <strain evidence="8 9">WA</strain>
    </source>
</reference>
<protein>
    <submittedName>
        <fullName evidence="8">BT1 folate/biopterin transporter family protein</fullName>
    </submittedName>
</protein>
<organism evidence="8 9">
    <name type="scientific">Theileria equi strain WA</name>
    <dbReference type="NCBI Taxonomy" id="1537102"/>
    <lineage>
        <taxon>Eukaryota</taxon>
        <taxon>Sar</taxon>
        <taxon>Alveolata</taxon>
        <taxon>Apicomplexa</taxon>
        <taxon>Aconoidasida</taxon>
        <taxon>Piroplasmida</taxon>
        <taxon>Theileriidae</taxon>
        <taxon>Theileria</taxon>
    </lineage>
</organism>
<comment type="similarity">
    <text evidence="2">Belongs to the major facilitator superfamily. Folate-biopterin transporter (TC 2.A.71) family.</text>
</comment>
<gene>
    <name evidence="8" type="ORF">BEWA_048340</name>
</gene>
<keyword evidence="4 7" id="KW-0812">Transmembrane</keyword>
<dbReference type="InterPro" id="IPR039309">
    <property type="entry name" value="BT1"/>
</dbReference>
<feature type="transmembrane region" description="Helical" evidence="7">
    <location>
        <begin position="117"/>
        <end position="134"/>
    </location>
</feature>
<feature type="transmembrane region" description="Helical" evidence="7">
    <location>
        <begin position="49"/>
        <end position="72"/>
    </location>
</feature>
<dbReference type="OrthoDB" id="754047at2759"/>
<keyword evidence="3" id="KW-0813">Transport</keyword>
<dbReference type="VEuPathDB" id="PiroplasmaDB:BEWA_048340"/>
<dbReference type="Pfam" id="PF03092">
    <property type="entry name" value="BT1"/>
    <property type="match status" value="1"/>
</dbReference>
<feature type="transmembrane region" description="Helical" evidence="7">
    <location>
        <begin position="292"/>
        <end position="309"/>
    </location>
</feature>
<dbReference type="eggNOG" id="ENOG502QPYM">
    <property type="taxonomic scope" value="Eukaryota"/>
</dbReference>
<dbReference type="PANTHER" id="PTHR31585:SF0">
    <property type="entry name" value="FOLATE-BIOPTERIN TRANSPORTER 1, CHLOROPLASTIC"/>
    <property type="match status" value="1"/>
</dbReference>
<feature type="transmembrane region" description="Helical" evidence="7">
    <location>
        <begin position="187"/>
        <end position="205"/>
    </location>
</feature>
<dbReference type="KEGG" id="beq:BEWA_048340"/>
<evidence type="ECO:0000256" key="1">
    <source>
        <dbReference type="ARBA" id="ARBA00004141"/>
    </source>
</evidence>
<evidence type="ECO:0000256" key="3">
    <source>
        <dbReference type="ARBA" id="ARBA00022448"/>
    </source>
</evidence>
<evidence type="ECO:0000256" key="5">
    <source>
        <dbReference type="ARBA" id="ARBA00022989"/>
    </source>
</evidence>
<feature type="transmembrane region" description="Helical" evidence="7">
    <location>
        <begin position="392"/>
        <end position="418"/>
    </location>
</feature>
<dbReference type="GO" id="GO:0016020">
    <property type="term" value="C:membrane"/>
    <property type="evidence" value="ECO:0007669"/>
    <property type="project" value="UniProtKB-SubCell"/>
</dbReference>
<dbReference type="AlphaFoldDB" id="L1LA90"/>
<comment type="caution">
    <text evidence="8">The sequence shown here is derived from an EMBL/GenBank/DDBJ whole genome shotgun (WGS) entry which is preliminary data.</text>
</comment>
<dbReference type="SUPFAM" id="SSF103473">
    <property type="entry name" value="MFS general substrate transporter"/>
    <property type="match status" value="1"/>
</dbReference>
<feature type="transmembrane region" description="Helical" evidence="7">
    <location>
        <begin position="424"/>
        <end position="446"/>
    </location>
</feature>
<keyword evidence="9" id="KW-1185">Reference proteome</keyword>
<evidence type="ECO:0000256" key="2">
    <source>
        <dbReference type="ARBA" id="ARBA00007015"/>
    </source>
</evidence>
<evidence type="ECO:0000256" key="6">
    <source>
        <dbReference type="ARBA" id="ARBA00023136"/>
    </source>
</evidence>
<dbReference type="GeneID" id="15803984"/>
<feature type="transmembrane region" description="Helical" evidence="7">
    <location>
        <begin position="211"/>
        <end position="229"/>
    </location>
</feature>
<dbReference type="EMBL" id="ACOU01000007">
    <property type="protein sequence ID" value="EKX72367.1"/>
    <property type="molecule type" value="Genomic_DNA"/>
</dbReference>
<evidence type="ECO:0000313" key="9">
    <source>
        <dbReference type="Proteomes" id="UP000031512"/>
    </source>
</evidence>